<dbReference type="InterPro" id="IPR059177">
    <property type="entry name" value="GH29D-like_dom"/>
</dbReference>
<evidence type="ECO:0000259" key="2">
    <source>
        <dbReference type="Pfam" id="PF13229"/>
    </source>
</evidence>
<evidence type="ECO:0000259" key="3">
    <source>
        <dbReference type="Pfam" id="PF13290"/>
    </source>
</evidence>
<dbReference type="Gene3D" id="2.30.42.10">
    <property type="match status" value="1"/>
</dbReference>
<dbReference type="InterPro" id="IPR012334">
    <property type="entry name" value="Pectin_lyas_fold"/>
</dbReference>
<dbReference type="SUPFAM" id="SSF51126">
    <property type="entry name" value="Pectin lyase-like"/>
    <property type="match status" value="2"/>
</dbReference>
<name>A0A1G9VA19_9FLAO</name>
<feature type="domain" description="Right handed beta helix" evidence="2">
    <location>
        <begin position="434"/>
        <end position="498"/>
    </location>
</feature>
<gene>
    <name evidence="4" type="ORF">SAMN04488514_1133</name>
</gene>
<dbReference type="PANTHER" id="PTHR36453">
    <property type="entry name" value="SECRETED PROTEIN-RELATED"/>
    <property type="match status" value="1"/>
</dbReference>
<dbReference type="Pfam" id="PF13290">
    <property type="entry name" value="CHB_HEX_C_1"/>
    <property type="match status" value="1"/>
</dbReference>
<proteinExistence type="predicted"/>
<reference evidence="4 5" key="1">
    <citation type="submission" date="2016-10" db="EMBL/GenBank/DDBJ databases">
        <authorList>
            <person name="de Groot N.N."/>
        </authorList>
    </citation>
    <scope>NUCLEOTIDE SEQUENCE [LARGE SCALE GENOMIC DNA]</scope>
    <source>
        <strain evidence="4 5">DSM 19886</strain>
    </source>
</reference>
<keyword evidence="5" id="KW-1185">Reference proteome</keyword>
<feature type="domain" description="GH29D-like beta-sandwich" evidence="3">
    <location>
        <begin position="736"/>
        <end position="797"/>
    </location>
</feature>
<protein>
    <submittedName>
        <fullName evidence="4">Right handed beta helix region</fullName>
    </submittedName>
</protein>
<dbReference type="Pfam" id="PF13229">
    <property type="entry name" value="Beta_helix"/>
    <property type="match status" value="2"/>
</dbReference>
<accession>A0A1G9VA19</accession>
<dbReference type="SUPFAM" id="SSF50156">
    <property type="entry name" value="PDZ domain-like"/>
    <property type="match status" value="1"/>
</dbReference>
<dbReference type="Gene3D" id="2.160.20.10">
    <property type="entry name" value="Single-stranded right-handed beta-helix, Pectin lyase-like"/>
    <property type="match status" value="2"/>
</dbReference>
<feature type="chain" id="PRO_5011501372" evidence="1">
    <location>
        <begin position="22"/>
        <end position="938"/>
    </location>
</feature>
<evidence type="ECO:0000313" key="5">
    <source>
        <dbReference type="Proteomes" id="UP000199440"/>
    </source>
</evidence>
<dbReference type="PANTHER" id="PTHR36453:SF1">
    <property type="entry name" value="RIGHT HANDED BETA HELIX DOMAIN-CONTAINING PROTEIN"/>
    <property type="match status" value="1"/>
</dbReference>
<organism evidence="4 5">
    <name type="scientific">Kriegella aquimaris</name>
    <dbReference type="NCBI Taxonomy" id="192904"/>
    <lineage>
        <taxon>Bacteria</taxon>
        <taxon>Pseudomonadati</taxon>
        <taxon>Bacteroidota</taxon>
        <taxon>Flavobacteriia</taxon>
        <taxon>Flavobacteriales</taxon>
        <taxon>Flavobacteriaceae</taxon>
        <taxon>Kriegella</taxon>
    </lineage>
</organism>
<evidence type="ECO:0000256" key="1">
    <source>
        <dbReference type="SAM" id="SignalP"/>
    </source>
</evidence>
<dbReference type="STRING" id="192904.SAMN04488514_1133"/>
<dbReference type="AlphaFoldDB" id="A0A1G9VA19"/>
<dbReference type="RefSeq" id="WP_176801455.1">
    <property type="nucleotide sequence ID" value="NZ_FNGV01000013.1"/>
</dbReference>
<dbReference type="InterPro" id="IPR039448">
    <property type="entry name" value="Beta_helix"/>
</dbReference>
<dbReference type="EMBL" id="FNGV01000013">
    <property type="protein sequence ID" value="SDM69034.1"/>
    <property type="molecule type" value="Genomic_DNA"/>
</dbReference>
<sequence length="938" mass="106207">MKRMAKMCLFIILLYSVQIYGSQDIFVSEKGNDQNKGSKSAPFATFGRAVEELNKFAGKEPVIVWFESGTYYLEETIVLGPELSGTAENPVVFSGEPGAEVIIKGSRLLKGLQWQPYKNGIYVTSLPSGMAFDQLFVNGQRQVRSRFPDFDYENPLRDGKGYLQVADGTDRRYDKWITLKSEDFENKNWKNPSTGIVHAFQSHNWGNMQYRIKHVEKSENKIVLGEGGWQLQRAFGIGGKGKNASWFFIENIFEELTVPGEWFFDTEKELLYYYPEEGIDLSNAVLEVPVLEDLIQIKGNSKKPVKHITITGLDFSQSNTTFMEDYEPLDRGDWAIHRGGAIFLEGAENCIVTDCNFEYLGGNGIFMSNYNRNNTVRGCRFYHIGESAVCLVGSPEAVRFYQTWDDKEINGKDWNEMRKGMDLEPGPKSPDYPKNCTVENNIMHDFGDYGKQVAGVYISMSHKISVSHNTIYDCPRAGICINDGTWGGHIIEHNDIWETVRETGEHGPFNSWGRERQWLGAGGSADTDFIKEYVKLDAIDPVIVRNNRIANYRKSISAGNWTIDLDDGSSFYEIYNNLNLGSTIKLRDGMFRKVFNNISVSAVPLGWHVWPRASEDEVYKNIFVISGSVPGKEAPTDIFIRPIRLPENTKWSNHYDHNLYWNVNFPNTSQILKEKNFAQWKAEGYDQNSKIVKPMFVDPEHGDYTVAENSPALQLGFKNFPMDKFGHQMTKAVPFGGEFEKEITVKLIADNRIEKSGSIRYTTDGSEPTKASPLYTQPLKFNRSIHLKFCSFDEQGHAVGFVNSTDYKKVDKLIHPSWLGTLLSGNYKGPKTAVVDNTERSIEIYGATMINIADDPDLIDASGGYNSGCFIKSLGADSDKIWKKSGLMSGWVIQGVNGENVSNINDLKRLFEKYRGKTVKLTAVRNYNERTFRLSLTD</sequence>
<keyword evidence="1" id="KW-0732">Signal</keyword>
<dbReference type="InterPro" id="IPR036034">
    <property type="entry name" value="PDZ_sf"/>
</dbReference>
<feature type="domain" description="Right handed beta helix" evidence="2">
    <location>
        <begin position="306"/>
        <end position="394"/>
    </location>
</feature>
<dbReference type="Proteomes" id="UP000199440">
    <property type="component" value="Unassembled WGS sequence"/>
</dbReference>
<feature type="signal peptide" evidence="1">
    <location>
        <begin position="1"/>
        <end position="21"/>
    </location>
</feature>
<dbReference type="InterPro" id="IPR011050">
    <property type="entry name" value="Pectin_lyase_fold/virulence"/>
</dbReference>
<dbReference type="InterPro" id="IPR006626">
    <property type="entry name" value="PbH1"/>
</dbReference>
<evidence type="ECO:0000313" key="4">
    <source>
        <dbReference type="EMBL" id="SDM69034.1"/>
    </source>
</evidence>
<dbReference type="SMART" id="SM00710">
    <property type="entry name" value="PbH1"/>
    <property type="match status" value="7"/>
</dbReference>